<dbReference type="GO" id="GO:0003954">
    <property type="term" value="F:NADH dehydrogenase activity"/>
    <property type="evidence" value="ECO:0007669"/>
    <property type="project" value="TreeGrafter"/>
</dbReference>
<dbReference type="PRINTS" id="PR01435">
    <property type="entry name" value="NPOXDRDTASE5"/>
</dbReference>
<evidence type="ECO:0000259" key="10">
    <source>
        <dbReference type="Pfam" id="PF00662"/>
    </source>
</evidence>
<name>F7WZ50_9GAMM</name>
<feature type="transmembrane region" description="Helical" evidence="8">
    <location>
        <begin position="377"/>
        <end position="395"/>
    </location>
</feature>
<evidence type="ECO:0000256" key="8">
    <source>
        <dbReference type="SAM" id="Phobius"/>
    </source>
</evidence>
<evidence type="ECO:0000256" key="2">
    <source>
        <dbReference type="ARBA" id="ARBA00022692"/>
    </source>
</evidence>
<dbReference type="Proteomes" id="UP000006811">
    <property type="component" value="Chromosome"/>
</dbReference>
<evidence type="ECO:0000256" key="4">
    <source>
        <dbReference type="ARBA" id="ARBA00023136"/>
    </source>
</evidence>
<dbReference type="HOGENOM" id="CLU_007100_6_2_6"/>
<dbReference type="AlphaFoldDB" id="F7WZ50"/>
<dbReference type="InterPro" id="IPR003945">
    <property type="entry name" value="NU5C-like"/>
</dbReference>
<dbReference type="Pfam" id="PF00361">
    <property type="entry name" value="Proton_antipo_M"/>
    <property type="match status" value="1"/>
</dbReference>
<feature type="domain" description="NADH-Ubiquinone oxidoreductase (complex I) chain 5 N-terminal" evidence="10">
    <location>
        <begin position="68"/>
        <end position="118"/>
    </location>
</feature>
<dbReference type="STRING" id="261317.BCTU_111"/>
<feature type="transmembrane region" description="Helical" evidence="8">
    <location>
        <begin position="496"/>
        <end position="516"/>
    </location>
</feature>
<feature type="transmembrane region" description="Helical" evidence="8">
    <location>
        <begin position="32"/>
        <end position="52"/>
    </location>
</feature>
<feature type="transmembrane region" description="Helical" evidence="8">
    <location>
        <begin position="281"/>
        <end position="302"/>
    </location>
</feature>
<evidence type="ECO:0000313" key="11">
    <source>
        <dbReference type="EMBL" id="AEH39702.1"/>
    </source>
</evidence>
<dbReference type="PANTHER" id="PTHR42829">
    <property type="entry name" value="NADH-UBIQUINONE OXIDOREDUCTASE CHAIN 5"/>
    <property type="match status" value="1"/>
</dbReference>
<feature type="transmembrane region" description="Helical" evidence="8">
    <location>
        <begin position="215"/>
        <end position="233"/>
    </location>
</feature>
<comment type="function">
    <text evidence="5">NDH-1 shuttles electrons from NADH, via FMN and iron-sulfur (Fe-S) centers, to quinones in the respiratory chain. Couples the redox reaction to proton translocation (for every two electrons transferred, four hydrogen ions are translocated across the cytoplasmic membrane), and thus conserves the redox energy in a proton gradient.</text>
</comment>
<keyword evidence="12" id="KW-1185">Reference proteome</keyword>
<accession>F7WZ50</accession>
<protein>
    <submittedName>
        <fullName evidence="11">NADH dehydrogenase I chain L</fullName>
    </submittedName>
</protein>
<feature type="transmembrane region" description="Helical" evidence="8">
    <location>
        <begin position="541"/>
        <end position="558"/>
    </location>
</feature>
<dbReference type="InterPro" id="IPR018393">
    <property type="entry name" value="NADHpl_OxRdtase_5_subgr"/>
</dbReference>
<proteinExistence type="predicted"/>
<feature type="transmembrane region" description="Helical" evidence="8">
    <location>
        <begin position="138"/>
        <end position="160"/>
    </location>
</feature>
<dbReference type="Pfam" id="PF00662">
    <property type="entry name" value="Proton_antipo_N"/>
    <property type="match status" value="1"/>
</dbReference>
<comment type="subunit">
    <text evidence="6">Composed of 13 different subunits. Subunits NuoA, H, J, K, L, M, N constitute the membrane sector of the complex.</text>
</comment>
<dbReference type="KEGG" id="baj:BCTU_111"/>
<dbReference type="InterPro" id="IPR001516">
    <property type="entry name" value="Proton_antipo_N"/>
</dbReference>
<evidence type="ECO:0000256" key="6">
    <source>
        <dbReference type="ARBA" id="ARBA00025811"/>
    </source>
</evidence>
<feature type="transmembrane region" description="Helical" evidence="8">
    <location>
        <begin position="76"/>
        <end position="102"/>
    </location>
</feature>
<dbReference type="PRINTS" id="PR01434">
    <property type="entry name" value="NADHDHGNASE5"/>
</dbReference>
<feature type="transmembrane region" description="Helical" evidence="8">
    <location>
        <begin position="415"/>
        <end position="437"/>
    </location>
</feature>
<keyword evidence="4 8" id="KW-0472">Membrane</keyword>
<dbReference type="PANTHER" id="PTHR42829:SF2">
    <property type="entry name" value="NADH-UBIQUINONE OXIDOREDUCTASE CHAIN 5"/>
    <property type="match status" value="1"/>
</dbReference>
<dbReference type="InterPro" id="IPR001750">
    <property type="entry name" value="ND/Mrp_TM"/>
</dbReference>
<evidence type="ECO:0000313" key="12">
    <source>
        <dbReference type="Proteomes" id="UP000006811"/>
    </source>
</evidence>
<feature type="transmembrane region" description="Helical" evidence="8">
    <location>
        <begin position="6"/>
        <end position="25"/>
    </location>
</feature>
<dbReference type="GO" id="GO:0015990">
    <property type="term" value="P:electron transport coupled proton transport"/>
    <property type="evidence" value="ECO:0007669"/>
    <property type="project" value="TreeGrafter"/>
</dbReference>
<feature type="transmembrane region" description="Helical" evidence="8">
    <location>
        <begin position="333"/>
        <end position="357"/>
    </location>
</feature>
<feature type="transmembrane region" description="Helical" evidence="8">
    <location>
        <begin position="254"/>
        <end position="275"/>
    </location>
</feature>
<evidence type="ECO:0000256" key="3">
    <source>
        <dbReference type="ARBA" id="ARBA00022989"/>
    </source>
</evidence>
<comment type="subcellular location">
    <subcellularLocation>
        <location evidence="1">Endomembrane system</location>
        <topology evidence="1">Multi-pass membrane protein</topology>
    </subcellularLocation>
    <subcellularLocation>
        <location evidence="7">Membrane</location>
        <topology evidence="7">Multi-pass membrane protein</topology>
    </subcellularLocation>
</comment>
<dbReference type="GO" id="GO:0012505">
    <property type="term" value="C:endomembrane system"/>
    <property type="evidence" value="ECO:0007669"/>
    <property type="project" value="UniProtKB-SubCell"/>
</dbReference>
<evidence type="ECO:0000259" key="9">
    <source>
        <dbReference type="Pfam" id="PF00361"/>
    </source>
</evidence>
<dbReference type="OrthoDB" id="9811798at2"/>
<sequence length="609" mass="72185">MNLIYWIAFLPFLNCFLLLFFSIFFSKKNVGLLGIFYFLTFMFSVYIGYYYYSFFRNSEYICIPLWKWMTVNNYNIQFGFLIDSLSLSMLNMVTFISFWVYFFSFWYMNHDKEFIKYFLYMNVFIFFMLVLLLSDNLILLFLSWEAIGICSYLLIGFYRYNMKNGISAMKSFLMTRFGDIFLLLSIFNFFKFHTVNFHTLNYIINNQKIFYQKDYFLFFSTLFIVIGIIGKSAQIPLNTWLTEAMVGPTPTSALLHSTTIVISGIYLILRVYPLFLSNLYIMYFLAILGSFTVLIASFNAIFENDIKCILAYSTMSQIGYMFLALGTCNPVGAIIHLISHAFFKSLLFLSAGSIIRYMNSEKNILKMSGNLYKKIPLVYYSFLIGCASLISLPFVTSSFYSKGNILYSLHYNHHIEFLIIGFFGIFLTSIYTSRMFLLIFHNNNTCVLSSVRFNVFHNLPLIILSFFCTPLVWYFISHYCFSLYIYKKINLFSRFYIELFSILFSFLGLFCTYCFFSKKIKNYIFVRTLLSLQKNFSLDKLYEFVFIELFLKIVFLLSNDPLSYIIDIFSDIFFYLMNYKLKLEYKNVLWHIKLFIICWSSIVLLLLLM</sequence>
<evidence type="ECO:0000256" key="7">
    <source>
        <dbReference type="RuleBase" id="RU000320"/>
    </source>
</evidence>
<dbReference type="NCBIfam" id="TIGR01974">
    <property type="entry name" value="NDH_I_L"/>
    <property type="match status" value="1"/>
</dbReference>
<keyword evidence="2 7" id="KW-0812">Transmembrane</keyword>
<feature type="transmembrane region" description="Helical" evidence="8">
    <location>
        <begin position="458"/>
        <end position="476"/>
    </location>
</feature>
<keyword evidence="3 8" id="KW-1133">Transmembrane helix</keyword>
<dbReference type="eggNOG" id="COG1009">
    <property type="taxonomic scope" value="Bacteria"/>
</dbReference>
<feature type="transmembrane region" description="Helical" evidence="8">
    <location>
        <begin position="114"/>
        <end position="132"/>
    </location>
</feature>
<evidence type="ECO:0000256" key="5">
    <source>
        <dbReference type="ARBA" id="ARBA00025189"/>
    </source>
</evidence>
<dbReference type="GO" id="GO:0016020">
    <property type="term" value="C:membrane"/>
    <property type="evidence" value="ECO:0007669"/>
    <property type="project" value="UniProtKB-SubCell"/>
</dbReference>
<dbReference type="GO" id="GO:0008137">
    <property type="term" value="F:NADH dehydrogenase (ubiquinone) activity"/>
    <property type="evidence" value="ECO:0007669"/>
    <property type="project" value="InterPro"/>
</dbReference>
<dbReference type="GO" id="GO:0042773">
    <property type="term" value="P:ATP synthesis coupled electron transport"/>
    <property type="evidence" value="ECO:0007669"/>
    <property type="project" value="InterPro"/>
</dbReference>
<reference evidence="11 12" key="1">
    <citation type="journal article" date="2011" name="Appl. Environ. Microbiol.">
        <title>The genome of Buchnera aphidicola from the aphid Cinara tujafilina provides new clues about the evolutionary history of metabolic losses in bacterial endosymbionts.</title>
        <authorList>
            <person name="Lamelas A."/>
            <person name="Gosalbes M.J."/>
            <person name="Moya A."/>
            <person name="Latorre A."/>
        </authorList>
    </citation>
    <scope>NUCLEOTIDE SEQUENCE [LARGE SCALE GENOMIC DNA]</scope>
    <source>
        <strain evidence="12">Cinara tujafilina</strain>
    </source>
</reference>
<dbReference type="EMBL" id="CP001817">
    <property type="protein sequence ID" value="AEH39702.1"/>
    <property type="molecule type" value="Genomic_DNA"/>
</dbReference>
<organism evidence="11 12">
    <name type="scientific">Buchnera aphidicola</name>
    <name type="common">Cinara tujafilina</name>
    <dbReference type="NCBI Taxonomy" id="261317"/>
    <lineage>
        <taxon>Bacteria</taxon>
        <taxon>Pseudomonadati</taxon>
        <taxon>Pseudomonadota</taxon>
        <taxon>Gammaproteobacteria</taxon>
        <taxon>Enterobacterales</taxon>
        <taxon>Erwiniaceae</taxon>
        <taxon>Buchnera</taxon>
    </lineage>
</organism>
<evidence type="ECO:0000256" key="1">
    <source>
        <dbReference type="ARBA" id="ARBA00004127"/>
    </source>
</evidence>
<gene>
    <name evidence="11" type="primary">nuoL</name>
    <name evidence="11" type="ORF">BCTU_111</name>
</gene>
<feature type="transmembrane region" description="Helical" evidence="8">
    <location>
        <begin position="309"/>
        <end position="327"/>
    </location>
</feature>
<feature type="transmembrane region" description="Helical" evidence="8">
    <location>
        <begin position="588"/>
        <end position="608"/>
    </location>
</feature>
<feature type="domain" description="NADH:quinone oxidoreductase/Mrp antiporter transmembrane" evidence="9">
    <location>
        <begin position="134"/>
        <end position="428"/>
    </location>
</feature>